<sequence>MCYFVIPEKFYMKKALFLLMAIAFFGACDDGDIILTSFDFDDESLEFCSGADGYVFFKINATTSESISLQIGTTNNLFLENDTIITVLDGSTHFVNYRRYTSSPTNSYFCSNIPPTNPEVTVDYLGESGIATLFVTTLLNDNDLVDFEDSENEMEEGFGDLDMDGIPNYYDFDDDGDNVPTSVEVGIDPSSPKDTDGDGIFDYLDTDDDGDGVLTRYEDRNMDLDPTNDTTGNSGPDYLNPAVADETIVDEYREHSYNLVSSIALILSNIVLSNGNEEISQESLDMGEKQNVLDTTILVTPEF</sequence>
<protein>
    <submittedName>
        <fullName evidence="2">Uncharacterized protein</fullName>
    </submittedName>
</protein>
<dbReference type="EMBL" id="CP052909">
    <property type="protein sequence ID" value="QNJ98900.1"/>
    <property type="molecule type" value="Genomic_DNA"/>
</dbReference>
<dbReference type="AlphaFoldDB" id="A0A7G8PX34"/>
<dbReference type="Proteomes" id="UP000515514">
    <property type="component" value="Chromosome"/>
</dbReference>
<gene>
    <name evidence="2" type="ORF">ALE3EI_2361</name>
</gene>
<keyword evidence="3" id="KW-1185">Reference proteome</keyword>
<feature type="region of interest" description="Disordered" evidence="1">
    <location>
        <begin position="220"/>
        <end position="239"/>
    </location>
</feature>
<evidence type="ECO:0000256" key="1">
    <source>
        <dbReference type="SAM" id="MobiDB-lite"/>
    </source>
</evidence>
<name>A0A7G8PX34_9FLAO</name>
<evidence type="ECO:0000313" key="2">
    <source>
        <dbReference type="EMBL" id="QNJ98900.1"/>
    </source>
</evidence>
<evidence type="ECO:0000313" key="3">
    <source>
        <dbReference type="Proteomes" id="UP000515514"/>
    </source>
</evidence>
<accession>A0A7G8PX34</accession>
<organism evidence="2 3">
    <name type="scientific">Constantimarinum furrinae</name>
    <dbReference type="NCBI Taxonomy" id="2562285"/>
    <lineage>
        <taxon>Bacteria</taxon>
        <taxon>Pseudomonadati</taxon>
        <taxon>Bacteroidota</taxon>
        <taxon>Flavobacteriia</taxon>
        <taxon>Flavobacteriales</taxon>
        <taxon>Flavobacteriaceae</taxon>
        <taxon>Altibacter/Constantimarinum group</taxon>
        <taxon>Constantimarinum</taxon>
    </lineage>
</organism>
<proteinExistence type="predicted"/>
<dbReference type="KEGG" id="alti:ALE3EI_2361"/>
<reference evidence="2 3" key="1">
    <citation type="submission" date="2020-04" db="EMBL/GenBank/DDBJ databases">
        <title>Genome sequence of Altibacter aquimarinus strain ALE3EI.</title>
        <authorList>
            <person name="Oh H.-M."/>
            <person name="Jang D."/>
        </authorList>
    </citation>
    <scope>NUCLEOTIDE SEQUENCE [LARGE SCALE GENOMIC DNA]</scope>
    <source>
        <strain evidence="2 3">ALE3EI</strain>
    </source>
</reference>